<keyword evidence="3" id="KW-1185">Reference proteome</keyword>
<evidence type="ECO:0000313" key="3">
    <source>
        <dbReference type="Proteomes" id="UP001139409"/>
    </source>
</evidence>
<name>A0A9X1HV60_9BACT</name>
<evidence type="ECO:0000256" key="1">
    <source>
        <dbReference type="SAM" id="SignalP"/>
    </source>
</evidence>
<sequence>MKLIIAILFFVAMTVAPNAENSTTIATDNIAHFTVNENFAFGDNYLLDIDRDGKSDFSFTTASIYNEGAVYNKYMIHALQNHEILNAAEHAAVLENNEVIGTDMDASIHWTSGAGQIIEQIITNEGTNWFGTWSGGRSQYVGIKVNKNGNAYYGWVEIIVDPATEQAYVVDYAINRTPNTSISAGQF</sequence>
<proteinExistence type="predicted"/>
<keyword evidence="1" id="KW-0732">Signal</keyword>
<feature type="signal peptide" evidence="1">
    <location>
        <begin position="1"/>
        <end position="18"/>
    </location>
</feature>
<dbReference type="AlphaFoldDB" id="A0A9X1HV60"/>
<gene>
    <name evidence="2" type="ORF">LDX50_28520</name>
</gene>
<comment type="caution">
    <text evidence="2">The sequence shown here is derived from an EMBL/GenBank/DDBJ whole genome shotgun (WGS) entry which is preliminary data.</text>
</comment>
<dbReference type="EMBL" id="JAIXNE010000007">
    <property type="protein sequence ID" value="MCA6078853.1"/>
    <property type="molecule type" value="Genomic_DNA"/>
</dbReference>
<dbReference type="Proteomes" id="UP001139409">
    <property type="component" value="Unassembled WGS sequence"/>
</dbReference>
<reference evidence="2" key="1">
    <citation type="submission" date="2021-09" db="EMBL/GenBank/DDBJ databases">
        <title>Fulvivirga sp. isolated from coastal sediment.</title>
        <authorList>
            <person name="Yu H."/>
        </authorList>
    </citation>
    <scope>NUCLEOTIDE SEQUENCE</scope>
    <source>
        <strain evidence="2">1062</strain>
    </source>
</reference>
<protein>
    <submittedName>
        <fullName evidence="2">Uncharacterized protein</fullName>
    </submittedName>
</protein>
<evidence type="ECO:0000313" key="2">
    <source>
        <dbReference type="EMBL" id="MCA6078853.1"/>
    </source>
</evidence>
<dbReference type="RefSeq" id="WP_225699714.1">
    <property type="nucleotide sequence ID" value="NZ_JAIXNE010000007.1"/>
</dbReference>
<feature type="chain" id="PRO_5040892776" evidence="1">
    <location>
        <begin position="19"/>
        <end position="187"/>
    </location>
</feature>
<organism evidence="2 3">
    <name type="scientific">Fulvivirga sedimenti</name>
    <dbReference type="NCBI Taxonomy" id="2879465"/>
    <lineage>
        <taxon>Bacteria</taxon>
        <taxon>Pseudomonadati</taxon>
        <taxon>Bacteroidota</taxon>
        <taxon>Cytophagia</taxon>
        <taxon>Cytophagales</taxon>
        <taxon>Fulvivirgaceae</taxon>
        <taxon>Fulvivirga</taxon>
    </lineage>
</organism>
<accession>A0A9X1HV60</accession>